<evidence type="ECO:0000256" key="1">
    <source>
        <dbReference type="ARBA" id="ARBA00022723"/>
    </source>
</evidence>
<sequence>MSTVEMARGQSARDVLAWSRTLVDPALRTAVGTLRPSMRRISGYHFGWWDADGTPATGDAGKAIRPALALVAAEAVGGDAAQAVPAAVAVELIHNFSLLHDDIMDGDVTRRHRPTAWTVFGQAPAILAGDALLALGFDVLAGCGHPAVPEAGRLLNTAVQELLDGQSADLEFEERDDVRLAECLSMAESKTAALLGGACALGALLGGGTSEQVAALTEFGRRMGLAFQFVDDLLGIWGDPAVTGKSVHSDLASRKKSLPVVAALTSGTPAGHELSLLYQRQGPLDGPDLTRAAELVDAAGARAWARARADVLLAQALRRLHAADLALSPASQLHALARLATHRHH</sequence>
<dbReference type="InterPro" id="IPR033749">
    <property type="entry name" value="Polyprenyl_synt_CS"/>
</dbReference>
<keyword evidence="5" id="KW-1185">Reference proteome</keyword>
<dbReference type="SFLD" id="SFLDS00005">
    <property type="entry name" value="Isoprenoid_Synthase_Type_I"/>
    <property type="match status" value="1"/>
</dbReference>
<reference evidence="4 5" key="1">
    <citation type="submission" date="2021-01" db="EMBL/GenBank/DDBJ databases">
        <title>Whole genome shotgun sequence of Catellatospora chokoriensis NBRC 107358.</title>
        <authorList>
            <person name="Komaki H."/>
            <person name="Tamura T."/>
        </authorList>
    </citation>
    <scope>NUCLEOTIDE SEQUENCE [LARGE SCALE GENOMIC DNA]</scope>
    <source>
        <strain evidence="4 5">NBRC 107358</strain>
    </source>
</reference>
<keyword evidence="2" id="KW-0460">Magnesium</keyword>
<dbReference type="GO" id="GO:0004659">
    <property type="term" value="F:prenyltransferase activity"/>
    <property type="evidence" value="ECO:0007669"/>
    <property type="project" value="InterPro"/>
</dbReference>
<evidence type="ECO:0000313" key="5">
    <source>
        <dbReference type="Proteomes" id="UP000619293"/>
    </source>
</evidence>
<dbReference type="GO" id="GO:0046872">
    <property type="term" value="F:metal ion binding"/>
    <property type="evidence" value="ECO:0007669"/>
    <property type="project" value="UniProtKB-KW"/>
</dbReference>
<dbReference type="InterPro" id="IPR008949">
    <property type="entry name" value="Isoprenoid_synthase_dom_sf"/>
</dbReference>
<gene>
    <name evidence="4" type="ORF">Cch02nite_34170</name>
</gene>
<keyword evidence="1" id="KW-0479">Metal-binding</keyword>
<evidence type="ECO:0000256" key="2">
    <source>
        <dbReference type="ARBA" id="ARBA00022842"/>
    </source>
</evidence>
<keyword evidence="3" id="KW-0808">Transferase</keyword>
<dbReference type="PANTHER" id="PTHR12001">
    <property type="entry name" value="GERANYLGERANYL PYROPHOSPHATE SYNTHASE"/>
    <property type="match status" value="1"/>
</dbReference>
<dbReference type="SUPFAM" id="SSF48576">
    <property type="entry name" value="Terpenoid synthases"/>
    <property type="match status" value="1"/>
</dbReference>
<comment type="similarity">
    <text evidence="3">Belongs to the FPP/GGPP synthase family.</text>
</comment>
<dbReference type="PROSITE" id="PS00723">
    <property type="entry name" value="POLYPRENYL_SYNTHASE_1"/>
    <property type="match status" value="1"/>
</dbReference>
<dbReference type="Gene3D" id="1.10.600.10">
    <property type="entry name" value="Farnesyl Diphosphate Synthase"/>
    <property type="match status" value="1"/>
</dbReference>
<protein>
    <submittedName>
        <fullName evidence="4">Dimethylallyltransferase</fullName>
    </submittedName>
</protein>
<name>A0A8J3K448_9ACTN</name>
<dbReference type="SFLD" id="SFLDG01017">
    <property type="entry name" value="Polyprenyl_Transferase_Like"/>
    <property type="match status" value="1"/>
</dbReference>
<dbReference type="Proteomes" id="UP000619293">
    <property type="component" value="Unassembled WGS sequence"/>
</dbReference>
<dbReference type="InterPro" id="IPR000092">
    <property type="entry name" value="Polyprenyl_synt"/>
</dbReference>
<evidence type="ECO:0000313" key="4">
    <source>
        <dbReference type="EMBL" id="GIF89973.1"/>
    </source>
</evidence>
<dbReference type="Pfam" id="PF00348">
    <property type="entry name" value="polyprenyl_synt"/>
    <property type="match status" value="1"/>
</dbReference>
<accession>A0A8J3K448</accession>
<dbReference type="CDD" id="cd00685">
    <property type="entry name" value="Trans_IPPS_HT"/>
    <property type="match status" value="1"/>
</dbReference>
<dbReference type="GO" id="GO:0008299">
    <property type="term" value="P:isoprenoid biosynthetic process"/>
    <property type="evidence" value="ECO:0007669"/>
    <property type="project" value="InterPro"/>
</dbReference>
<dbReference type="NCBIfam" id="NF041169">
    <property type="entry name" value="f2_encap_cargo4"/>
    <property type="match status" value="1"/>
</dbReference>
<dbReference type="EMBL" id="BONG01000019">
    <property type="protein sequence ID" value="GIF89973.1"/>
    <property type="molecule type" value="Genomic_DNA"/>
</dbReference>
<comment type="caution">
    <text evidence="4">The sequence shown here is derived from an EMBL/GenBank/DDBJ whole genome shotgun (WGS) entry which is preliminary data.</text>
</comment>
<dbReference type="AlphaFoldDB" id="A0A8J3K448"/>
<dbReference type="RefSeq" id="WP_191839996.1">
    <property type="nucleotide sequence ID" value="NZ_BAAALB010000023.1"/>
</dbReference>
<organism evidence="4 5">
    <name type="scientific">Catellatospora chokoriensis</name>
    <dbReference type="NCBI Taxonomy" id="310353"/>
    <lineage>
        <taxon>Bacteria</taxon>
        <taxon>Bacillati</taxon>
        <taxon>Actinomycetota</taxon>
        <taxon>Actinomycetes</taxon>
        <taxon>Micromonosporales</taxon>
        <taxon>Micromonosporaceae</taxon>
        <taxon>Catellatospora</taxon>
    </lineage>
</organism>
<evidence type="ECO:0000256" key="3">
    <source>
        <dbReference type="RuleBase" id="RU004466"/>
    </source>
</evidence>
<dbReference type="PANTHER" id="PTHR12001:SF86">
    <property type="entry name" value="GERANYLGERANYL DIPHOSPHATE SYNTHASE"/>
    <property type="match status" value="1"/>
</dbReference>
<proteinExistence type="inferred from homology"/>